<dbReference type="AlphaFoldDB" id="A0A2D3WEX0"/>
<dbReference type="SMART" id="SM00052">
    <property type="entry name" value="EAL"/>
    <property type="match status" value="1"/>
</dbReference>
<accession>A0A2D3WEX0</accession>
<reference evidence="2 3" key="1">
    <citation type="journal article" date="2017" name="Front. Microbiol.">
        <title>Comparative Genomic Analysis of the Class Epsilonproteobacteria and Proposed Reclassification to Epsilonbacteraeota (phyl. nov.).</title>
        <authorList>
            <person name="Waite D.W."/>
            <person name="Vanwonterghem I."/>
            <person name="Rinke C."/>
            <person name="Parks D.H."/>
            <person name="Zhang Y."/>
            <person name="Takai K."/>
            <person name="Sievert S.M."/>
            <person name="Simon J."/>
            <person name="Campbell B.J."/>
            <person name="Hanson T.E."/>
            <person name="Woyke T."/>
            <person name="Klotz M.G."/>
            <person name="Hugenholtz P."/>
        </authorList>
    </citation>
    <scope>NUCLEOTIDE SEQUENCE [LARGE SCALE GENOMIC DNA]</scope>
    <source>
        <strain evidence="2">UBA11420</strain>
    </source>
</reference>
<comment type="caution">
    <text evidence="2">The sequence shown here is derived from an EMBL/GenBank/DDBJ whole genome shotgun (WGS) entry which is preliminary data.</text>
</comment>
<evidence type="ECO:0000313" key="3">
    <source>
        <dbReference type="Proteomes" id="UP000231638"/>
    </source>
</evidence>
<dbReference type="CDD" id="cd01948">
    <property type="entry name" value="EAL"/>
    <property type="match status" value="1"/>
</dbReference>
<dbReference type="PANTHER" id="PTHR33121:SF71">
    <property type="entry name" value="OXYGEN SENSOR PROTEIN DOSP"/>
    <property type="match status" value="1"/>
</dbReference>
<dbReference type="SUPFAM" id="SSF141868">
    <property type="entry name" value="EAL domain-like"/>
    <property type="match status" value="1"/>
</dbReference>
<evidence type="ECO:0000259" key="1">
    <source>
        <dbReference type="PROSITE" id="PS50883"/>
    </source>
</evidence>
<sequence>NLTRMMINKSFKSFADQSIEFSLNITNEDLLDDTFIDFLHVKQAQYRIDPHCVIFEILEDIILSDLNKMPLKNLHVLKAMGYRLALDDFGSDRSNLNRLDNIGVQFLKIDGQFILGIDQNLRNQNIVETITAMAHKMNVQVIAEFVSTRGEYETIKRLGVDFSQGFFFEAPAHFPKPSSC</sequence>
<protein>
    <submittedName>
        <fullName evidence="2">GGDEF domain-containing response regulator</fullName>
    </submittedName>
</protein>
<feature type="non-terminal residue" evidence="2">
    <location>
        <position position="1"/>
    </location>
</feature>
<proteinExistence type="predicted"/>
<dbReference type="InterPro" id="IPR035919">
    <property type="entry name" value="EAL_sf"/>
</dbReference>
<dbReference type="PANTHER" id="PTHR33121">
    <property type="entry name" value="CYCLIC DI-GMP PHOSPHODIESTERASE PDEF"/>
    <property type="match status" value="1"/>
</dbReference>
<name>A0A2D3WEX0_9BACT</name>
<dbReference type="PROSITE" id="PS50883">
    <property type="entry name" value="EAL"/>
    <property type="match status" value="1"/>
</dbReference>
<organism evidence="2 3">
    <name type="scientific">Sulfurospirillum cavolei</name>
    <dbReference type="NCBI Taxonomy" id="366522"/>
    <lineage>
        <taxon>Bacteria</taxon>
        <taxon>Pseudomonadati</taxon>
        <taxon>Campylobacterota</taxon>
        <taxon>Epsilonproteobacteria</taxon>
        <taxon>Campylobacterales</taxon>
        <taxon>Sulfurospirillaceae</taxon>
        <taxon>Sulfurospirillum</taxon>
    </lineage>
</organism>
<dbReference type="Gene3D" id="3.20.20.450">
    <property type="entry name" value="EAL domain"/>
    <property type="match status" value="1"/>
</dbReference>
<dbReference type="InterPro" id="IPR050706">
    <property type="entry name" value="Cyclic-di-GMP_PDE-like"/>
</dbReference>
<gene>
    <name evidence="2" type="ORF">CFH80_09200</name>
</gene>
<dbReference type="InterPro" id="IPR001633">
    <property type="entry name" value="EAL_dom"/>
</dbReference>
<dbReference type="EMBL" id="DLUG01000237">
    <property type="protein sequence ID" value="DAB35619.1"/>
    <property type="molecule type" value="Genomic_DNA"/>
</dbReference>
<dbReference type="Proteomes" id="UP000231638">
    <property type="component" value="Unassembled WGS sequence"/>
</dbReference>
<feature type="domain" description="EAL" evidence="1">
    <location>
        <begin position="1"/>
        <end position="180"/>
    </location>
</feature>
<evidence type="ECO:0000313" key="2">
    <source>
        <dbReference type="EMBL" id="DAB35619.1"/>
    </source>
</evidence>
<dbReference type="GO" id="GO:0071111">
    <property type="term" value="F:cyclic-guanylate-specific phosphodiesterase activity"/>
    <property type="evidence" value="ECO:0007669"/>
    <property type="project" value="InterPro"/>
</dbReference>
<dbReference type="STRING" id="366522.GCA_001548055_01728"/>
<dbReference type="Pfam" id="PF00563">
    <property type="entry name" value="EAL"/>
    <property type="match status" value="1"/>
</dbReference>